<dbReference type="EMBL" id="CP014035">
    <property type="protein sequence ID" value="AMF95589.1"/>
    <property type="molecule type" value="Genomic_DNA"/>
</dbReference>
<reference evidence="4 6" key="3">
    <citation type="submission" date="2018-06" db="EMBL/GenBank/DDBJ databases">
        <authorList>
            <consortium name="Pathogen Informatics"/>
            <person name="Doyle S."/>
        </authorList>
    </citation>
    <scope>NUCLEOTIDE SEQUENCE [LARGE SCALE GENOMIC DNA]</scope>
    <source>
        <strain evidence="4 6">NCTC11327</strain>
    </source>
</reference>
<evidence type="ECO:0000313" key="3">
    <source>
        <dbReference type="EMBL" id="AMF95589.1"/>
    </source>
</evidence>
<dbReference type="KEGG" id="vfl:AL536_19685"/>
<accession>A0AAX2LTY3</accession>
<sequence length="359" mass="41357">MNIKFLIRDLKIEGVQVVTVRLARLLQANGHNVQIITLFDHIELPELSDLNISCLNIPQNNKCERVLLSHFKSWYQDAEFDYLIAPHSECIKLIAHFSDQRLVPFIHNSDQYSYSQRNCFKRFRYRNRLAKRLKGKHVLCVSESIKKFTEQCCGKHIQPASVLYNPFDIETIRHYACDESAQASQENYLLFVGRLEKQKRVDRLLTSFSYVKNPSIKLVILGEGSLEQKLKIQAEELNLGERVEFKKFDTNPYPIIKGAKAVVLTSDHEGLPTVIIEALILGIPALSVNCPSGPDEILTGELSKYLIHSYDEKVIAERIDALLEDRDIPDLSAGYEKFTEEKVYQSFMTIVEQWNNDKH</sequence>
<feature type="domain" description="Glycosyltransferase subfamily 4-like N-terminal" evidence="2">
    <location>
        <begin position="13"/>
        <end position="170"/>
    </location>
</feature>
<dbReference type="CDD" id="cd03811">
    <property type="entry name" value="GT4_GT28_WabH-like"/>
    <property type="match status" value="1"/>
</dbReference>
<evidence type="ECO:0000259" key="2">
    <source>
        <dbReference type="Pfam" id="PF13439"/>
    </source>
</evidence>
<dbReference type="Gene3D" id="3.40.50.2000">
    <property type="entry name" value="Glycogen Phosphorylase B"/>
    <property type="match status" value="2"/>
</dbReference>
<dbReference type="AlphaFoldDB" id="A0AAX2LTY3"/>
<protein>
    <submittedName>
        <fullName evidence="4">Glycosyl transferase family 1</fullName>
        <ecNumber evidence="4">2.4.1.52</ecNumber>
    </submittedName>
    <submittedName>
        <fullName evidence="3">Glycosyltransferase</fullName>
    </submittedName>
</protein>
<evidence type="ECO:0000259" key="1">
    <source>
        <dbReference type="Pfam" id="PF00534"/>
    </source>
</evidence>
<dbReference type="GO" id="GO:1901135">
    <property type="term" value="P:carbohydrate derivative metabolic process"/>
    <property type="evidence" value="ECO:0007669"/>
    <property type="project" value="UniProtKB-ARBA"/>
</dbReference>
<dbReference type="EC" id="2.4.1.52" evidence="4"/>
<evidence type="ECO:0000313" key="5">
    <source>
        <dbReference type="Proteomes" id="UP000057088"/>
    </source>
</evidence>
<evidence type="ECO:0000313" key="4">
    <source>
        <dbReference type="EMBL" id="SUP29362.1"/>
    </source>
</evidence>
<keyword evidence="5" id="KW-1185">Reference proteome</keyword>
<proteinExistence type="predicted"/>
<dbReference type="PANTHER" id="PTHR12526">
    <property type="entry name" value="GLYCOSYLTRANSFERASE"/>
    <property type="match status" value="1"/>
</dbReference>
<reference evidence="3" key="2">
    <citation type="submission" date="2018-01" db="EMBL/GenBank/DDBJ databases">
        <title>FDA dAtabase for Regulatory Grade micrObial Sequences (FDA-ARGOS): Supporting development and validation of Infectious Disease Dx tests.</title>
        <authorList>
            <person name="Hoffmann M."/>
            <person name="Allard M."/>
            <person name="Evans P."/>
            <person name="Brown E."/>
            <person name="Tallon L."/>
            <person name="Sadzewicz L."/>
            <person name="Sengamalay N."/>
            <person name="Ott S."/>
            <person name="Godinez A."/>
            <person name="Nagaraj S."/>
            <person name="Vyas G."/>
            <person name="Aluvathingal J."/>
            <person name="Nadendla S."/>
            <person name="Geyer C."/>
            <person name="Sichtig H."/>
        </authorList>
    </citation>
    <scope>NUCLEOTIDE SEQUENCE</scope>
    <source>
        <strain evidence="3">ATCC 33809</strain>
    </source>
</reference>
<dbReference type="GeneID" id="29386578"/>
<dbReference type="RefSeq" id="WP_061057007.1">
    <property type="nucleotide sequence ID" value="NZ_CABLBX010000014.1"/>
</dbReference>
<keyword evidence="4" id="KW-0328">Glycosyltransferase</keyword>
<dbReference type="EMBL" id="UHIP01000001">
    <property type="protein sequence ID" value="SUP29362.1"/>
    <property type="molecule type" value="Genomic_DNA"/>
</dbReference>
<dbReference type="InterPro" id="IPR028098">
    <property type="entry name" value="Glyco_trans_4-like_N"/>
</dbReference>
<feature type="domain" description="Glycosyl transferase family 1" evidence="1">
    <location>
        <begin position="181"/>
        <end position="327"/>
    </location>
</feature>
<gene>
    <name evidence="4" type="primary">tagE</name>
    <name evidence="3" type="ORF">AL536_19685</name>
    <name evidence="4" type="ORF">NCTC11327_02699</name>
</gene>
<name>A0AAX2LTY3_VIBFL</name>
<evidence type="ECO:0000313" key="6">
    <source>
        <dbReference type="Proteomes" id="UP000254626"/>
    </source>
</evidence>
<dbReference type="Proteomes" id="UP000254626">
    <property type="component" value="Unassembled WGS sequence"/>
</dbReference>
<dbReference type="GO" id="GO:0047265">
    <property type="term" value="F:poly(glycerol-phosphate) alpha-glucosyltransferase activity"/>
    <property type="evidence" value="ECO:0007669"/>
    <property type="project" value="UniProtKB-EC"/>
</dbReference>
<organism evidence="4 6">
    <name type="scientific">Vibrio fluvialis</name>
    <dbReference type="NCBI Taxonomy" id="676"/>
    <lineage>
        <taxon>Bacteria</taxon>
        <taxon>Pseudomonadati</taxon>
        <taxon>Pseudomonadota</taxon>
        <taxon>Gammaproteobacteria</taxon>
        <taxon>Vibrionales</taxon>
        <taxon>Vibrionaceae</taxon>
        <taxon>Vibrio</taxon>
    </lineage>
</organism>
<dbReference type="SUPFAM" id="SSF53756">
    <property type="entry name" value="UDP-Glycosyltransferase/glycogen phosphorylase"/>
    <property type="match status" value="1"/>
</dbReference>
<dbReference type="PANTHER" id="PTHR12526:SF638">
    <property type="entry name" value="SPORE COAT PROTEIN SA"/>
    <property type="match status" value="1"/>
</dbReference>
<keyword evidence="4" id="KW-0808">Transferase</keyword>
<dbReference type="Pfam" id="PF00534">
    <property type="entry name" value="Glycos_transf_1"/>
    <property type="match status" value="1"/>
</dbReference>
<dbReference type="InterPro" id="IPR001296">
    <property type="entry name" value="Glyco_trans_1"/>
</dbReference>
<dbReference type="Proteomes" id="UP000057088">
    <property type="component" value="Chromosome 2"/>
</dbReference>
<dbReference type="Pfam" id="PF13439">
    <property type="entry name" value="Glyco_transf_4"/>
    <property type="match status" value="1"/>
</dbReference>
<reference evidence="5" key="1">
    <citation type="submission" date="2015-12" db="EMBL/GenBank/DDBJ databases">
        <title>FDA dAtabase for Regulatory Grade micrObial Sequences (FDA-ARGOS): Supporting development and validation of Infectious Disease Dx tests.</title>
        <authorList>
            <person name="Hoffmann M."/>
            <person name="Allard M."/>
            <person name="Evans P."/>
            <person name="Brown E."/>
            <person name="Tallon L.J."/>
            <person name="Sadzewicz L."/>
            <person name="Sengamalay N."/>
            <person name="Ott S."/>
            <person name="Godinez A."/>
            <person name="Nagaraj S."/>
            <person name="Vyas G."/>
            <person name="Aluvathingal J."/>
            <person name="Nadendla S."/>
            <person name="Geyer C."/>
            <person name="Sichtig H."/>
        </authorList>
    </citation>
    <scope>NUCLEOTIDE SEQUENCE [LARGE SCALE GENOMIC DNA]</scope>
    <source>
        <strain evidence="5">ATCC 33809</strain>
    </source>
</reference>